<dbReference type="Gramene" id="EOY31175">
    <property type="protein sequence ID" value="EOY31175"/>
    <property type="gene ID" value="TCM_038157"/>
</dbReference>
<protein>
    <recommendedName>
        <fullName evidence="7">PGG domain-containing protein</fullName>
    </recommendedName>
</protein>
<evidence type="ECO:0000256" key="2">
    <source>
        <dbReference type="ARBA" id="ARBA00022692"/>
    </source>
</evidence>
<dbReference type="PANTHER" id="PTHR24186:SF37">
    <property type="entry name" value="PGG DOMAIN-CONTAINING PROTEIN"/>
    <property type="match status" value="1"/>
</dbReference>
<evidence type="ECO:0000256" key="3">
    <source>
        <dbReference type="ARBA" id="ARBA00022737"/>
    </source>
</evidence>
<accession>A0A061GMW9</accession>
<evidence type="ECO:0000313" key="8">
    <source>
        <dbReference type="EMBL" id="EOY31175.1"/>
    </source>
</evidence>
<comment type="subcellular location">
    <subcellularLocation>
        <location evidence="1">Membrane</location>
        <topology evidence="1">Multi-pass membrane protein</topology>
    </subcellularLocation>
</comment>
<evidence type="ECO:0000313" key="9">
    <source>
        <dbReference type="Proteomes" id="UP000026915"/>
    </source>
</evidence>
<reference evidence="8 9" key="1">
    <citation type="journal article" date="2013" name="Genome Biol.">
        <title>The genome sequence of the most widely cultivated cacao type and its use to identify candidate genes regulating pod color.</title>
        <authorList>
            <person name="Motamayor J.C."/>
            <person name="Mockaitis K."/>
            <person name="Schmutz J."/>
            <person name="Haiminen N."/>
            <person name="Iii D.L."/>
            <person name="Cornejo O."/>
            <person name="Findley S.D."/>
            <person name="Zheng P."/>
            <person name="Utro F."/>
            <person name="Royaert S."/>
            <person name="Saski C."/>
            <person name="Jenkins J."/>
            <person name="Podicheti R."/>
            <person name="Zhao M."/>
            <person name="Scheffler B.E."/>
            <person name="Stack J.C."/>
            <person name="Feltus F.A."/>
            <person name="Mustiga G.M."/>
            <person name="Amores F."/>
            <person name="Phillips W."/>
            <person name="Marelli J.P."/>
            <person name="May G.D."/>
            <person name="Shapiro H."/>
            <person name="Ma J."/>
            <person name="Bustamante C.D."/>
            <person name="Schnell R.J."/>
            <person name="Main D."/>
            <person name="Gilbert D."/>
            <person name="Parida L."/>
            <person name="Kuhn D.N."/>
        </authorList>
    </citation>
    <scope>NUCLEOTIDE SEQUENCE [LARGE SCALE GENOMIC DNA]</scope>
    <source>
        <strain evidence="9">cv. Matina 1-6</strain>
    </source>
</reference>
<dbReference type="Proteomes" id="UP000026915">
    <property type="component" value="Chromosome 9"/>
</dbReference>
<evidence type="ECO:0000256" key="1">
    <source>
        <dbReference type="ARBA" id="ARBA00004141"/>
    </source>
</evidence>
<dbReference type="HOGENOM" id="CLU_988386_0_0_1"/>
<keyword evidence="3" id="KW-0677">Repeat</keyword>
<evidence type="ECO:0000256" key="5">
    <source>
        <dbReference type="ARBA" id="ARBA00023043"/>
    </source>
</evidence>
<dbReference type="PANTHER" id="PTHR24186">
    <property type="entry name" value="PROTEIN PHOSPHATASE 1 REGULATORY SUBUNIT"/>
    <property type="match status" value="1"/>
</dbReference>
<sequence>MNEHCAKKMERRLFEAAMDGSVISLLLQDALVLDRFIAGCYAETPLHVASMLGHVEFVEQVDPDMCLACDRDGRNPPAYCSHQGSHYCLERVGSSEAPSGSNDDEQSGSEFSKCKWIYTARSFIPEWKRLEIAASLQSAGAVSARGSLSEHELEAMRTRILSSPASNRIHPLVPPNNLHGKKPVKRHSDWLEKKRNALMVVASLIATMAFQAGINPPSGGISDRDVNLGQFDDATFSWSFYSTVNQDDQIPEKINTSEAIFRFINGHEQSGVLSEQSCVDMF</sequence>
<evidence type="ECO:0000256" key="4">
    <source>
        <dbReference type="ARBA" id="ARBA00022989"/>
    </source>
</evidence>
<evidence type="ECO:0000259" key="7">
    <source>
        <dbReference type="Pfam" id="PF13962"/>
    </source>
</evidence>
<dbReference type="EMBL" id="CM001887">
    <property type="protein sequence ID" value="EOY31175.1"/>
    <property type="molecule type" value="Genomic_DNA"/>
</dbReference>
<name>A0A061GMW9_THECC</name>
<gene>
    <name evidence="8" type="ORF">TCM_038157</name>
</gene>
<keyword evidence="4" id="KW-1133">Transmembrane helix</keyword>
<dbReference type="InParanoid" id="A0A061GMW9"/>
<dbReference type="AlphaFoldDB" id="A0A061GMW9"/>
<dbReference type="GO" id="GO:0016020">
    <property type="term" value="C:membrane"/>
    <property type="evidence" value="ECO:0000318"/>
    <property type="project" value="GO_Central"/>
</dbReference>
<feature type="domain" description="PGG" evidence="7">
    <location>
        <begin position="189"/>
        <end position="225"/>
    </location>
</feature>
<dbReference type="InterPro" id="IPR026961">
    <property type="entry name" value="PGG_dom"/>
</dbReference>
<evidence type="ECO:0000256" key="6">
    <source>
        <dbReference type="ARBA" id="ARBA00023136"/>
    </source>
</evidence>
<proteinExistence type="predicted"/>
<keyword evidence="6" id="KW-0472">Membrane</keyword>
<keyword evidence="2" id="KW-0812">Transmembrane</keyword>
<keyword evidence="9" id="KW-1185">Reference proteome</keyword>
<dbReference type="Pfam" id="PF13962">
    <property type="entry name" value="PGG"/>
    <property type="match status" value="1"/>
</dbReference>
<keyword evidence="5" id="KW-0040">ANK repeat</keyword>
<organism evidence="8 9">
    <name type="scientific">Theobroma cacao</name>
    <name type="common">Cacao</name>
    <name type="synonym">Cocoa</name>
    <dbReference type="NCBI Taxonomy" id="3641"/>
    <lineage>
        <taxon>Eukaryota</taxon>
        <taxon>Viridiplantae</taxon>
        <taxon>Streptophyta</taxon>
        <taxon>Embryophyta</taxon>
        <taxon>Tracheophyta</taxon>
        <taxon>Spermatophyta</taxon>
        <taxon>Magnoliopsida</taxon>
        <taxon>eudicotyledons</taxon>
        <taxon>Gunneridae</taxon>
        <taxon>Pentapetalae</taxon>
        <taxon>rosids</taxon>
        <taxon>malvids</taxon>
        <taxon>Malvales</taxon>
        <taxon>Malvaceae</taxon>
        <taxon>Byttnerioideae</taxon>
        <taxon>Theobroma</taxon>
    </lineage>
</organism>